<keyword evidence="1" id="KW-0808">Transferase</keyword>
<dbReference type="GO" id="GO:0016301">
    <property type="term" value="F:kinase activity"/>
    <property type="evidence" value="ECO:0007669"/>
    <property type="project" value="UniProtKB-KW"/>
</dbReference>
<proteinExistence type="predicted"/>
<gene>
    <name evidence="1" type="ORF">AcetOrient_orf03884</name>
</gene>
<dbReference type="KEGG" id="aot:AcetOri_orf03884"/>
<evidence type="ECO:0000313" key="2">
    <source>
        <dbReference type="Proteomes" id="UP000270034"/>
    </source>
</evidence>
<keyword evidence="1" id="KW-0418">Kinase</keyword>
<sequence length="43" mass="4483">MGFVLNKRIAGRRGGQGQSSAIKAGLVLTPPRPSYGLSLVEIS</sequence>
<name>A0A2Z5ZJB5_9PROT</name>
<protein>
    <submittedName>
        <fullName evidence="1">Heavy metal sensor signal transduction histidine kinase</fullName>
    </submittedName>
</protein>
<accession>A0A2Z5ZJB5</accession>
<dbReference type="AlphaFoldDB" id="A0A2Z5ZJB5"/>
<dbReference type="EMBL" id="AP018515">
    <property type="protein sequence ID" value="BBC80904.1"/>
    <property type="molecule type" value="Genomic_DNA"/>
</dbReference>
<reference evidence="1 2" key="1">
    <citation type="submission" date="2018-02" db="EMBL/GenBank/DDBJ databases">
        <title>Acetobacter orientalis genome.</title>
        <authorList>
            <person name="Nakashima N."/>
            <person name="Tamura T."/>
        </authorList>
    </citation>
    <scope>NUCLEOTIDE SEQUENCE [LARGE SCALE GENOMIC DNA]</scope>
    <source>
        <strain evidence="1 2">FAN1</strain>
    </source>
</reference>
<organism evidence="1 2">
    <name type="scientific">Acetobacter orientalis</name>
    <dbReference type="NCBI Taxonomy" id="146474"/>
    <lineage>
        <taxon>Bacteria</taxon>
        <taxon>Pseudomonadati</taxon>
        <taxon>Pseudomonadota</taxon>
        <taxon>Alphaproteobacteria</taxon>
        <taxon>Acetobacterales</taxon>
        <taxon>Acetobacteraceae</taxon>
        <taxon>Acetobacter</taxon>
    </lineage>
</organism>
<evidence type="ECO:0000313" key="1">
    <source>
        <dbReference type="EMBL" id="BBC80904.1"/>
    </source>
</evidence>
<dbReference type="Proteomes" id="UP000270034">
    <property type="component" value="Chromosome"/>
</dbReference>